<protein>
    <submittedName>
        <fullName evidence="2">Uncharacterized protein</fullName>
    </submittedName>
</protein>
<name>A0AAV1A2P6_VICFA</name>
<feature type="region of interest" description="Disordered" evidence="1">
    <location>
        <begin position="1"/>
        <end position="32"/>
    </location>
</feature>
<dbReference type="AlphaFoldDB" id="A0AAV1A2P6"/>
<accession>A0AAV1A2P6</accession>
<proteinExistence type="predicted"/>
<evidence type="ECO:0000313" key="3">
    <source>
        <dbReference type="Proteomes" id="UP001157006"/>
    </source>
</evidence>
<gene>
    <name evidence="2" type="ORF">VFH_III140240</name>
</gene>
<dbReference type="Proteomes" id="UP001157006">
    <property type="component" value="Chromosome 3"/>
</dbReference>
<sequence length="161" mass="18427">MARITTRVQGKSKKTKKKKGPDSTADGKKTRLTDEIMGVEPIDFESISIEEEILTHDEDSEAHIEAFLTATWHCSQRIKKCETLNPPILHPISQNLDEKFKEQIDLSERKKSSTSNKVKIVLEDIEDEIAYWKSSIVCYMLGANPPLQVLEGFIRRIWKGK</sequence>
<evidence type="ECO:0000256" key="1">
    <source>
        <dbReference type="SAM" id="MobiDB-lite"/>
    </source>
</evidence>
<feature type="compositionally biased region" description="Basic residues" evidence="1">
    <location>
        <begin position="10"/>
        <end position="19"/>
    </location>
</feature>
<evidence type="ECO:0000313" key="2">
    <source>
        <dbReference type="EMBL" id="CAI8604591.1"/>
    </source>
</evidence>
<organism evidence="2 3">
    <name type="scientific">Vicia faba</name>
    <name type="common">Broad bean</name>
    <name type="synonym">Faba vulgaris</name>
    <dbReference type="NCBI Taxonomy" id="3906"/>
    <lineage>
        <taxon>Eukaryota</taxon>
        <taxon>Viridiplantae</taxon>
        <taxon>Streptophyta</taxon>
        <taxon>Embryophyta</taxon>
        <taxon>Tracheophyta</taxon>
        <taxon>Spermatophyta</taxon>
        <taxon>Magnoliopsida</taxon>
        <taxon>eudicotyledons</taxon>
        <taxon>Gunneridae</taxon>
        <taxon>Pentapetalae</taxon>
        <taxon>rosids</taxon>
        <taxon>fabids</taxon>
        <taxon>Fabales</taxon>
        <taxon>Fabaceae</taxon>
        <taxon>Papilionoideae</taxon>
        <taxon>50 kb inversion clade</taxon>
        <taxon>NPAAA clade</taxon>
        <taxon>Hologalegina</taxon>
        <taxon>IRL clade</taxon>
        <taxon>Fabeae</taxon>
        <taxon>Vicia</taxon>
    </lineage>
</organism>
<reference evidence="2 3" key="1">
    <citation type="submission" date="2023-01" db="EMBL/GenBank/DDBJ databases">
        <authorList>
            <person name="Kreplak J."/>
        </authorList>
    </citation>
    <scope>NUCLEOTIDE SEQUENCE [LARGE SCALE GENOMIC DNA]</scope>
</reference>
<dbReference type="EMBL" id="OX451738">
    <property type="protein sequence ID" value="CAI8604591.1"/>
    <property type="molecule type" value="Genomic_DNA"/>
</dbReference>
<keyword evidence="3" id="KW-1185">Reference proteome</keyword>